<dbReference type="GO" id="GO:0016787">
    <property type="term" value="F:hydrolase activity"/>
    <property type="evidence" value="ECO:0007669"/>
    <property type="project" value="UniProtKB-KW"/>
</dbReference>
<keyword evidence="1" id="KW-0378">Hydrolase</keyword>
<sequence length="57" mass="6544">MKPKEFKRWLEANGVTVTNGTKHYKLTYNGKTSRLSRGSKDLDENMAKTIKKQLGMI</sequence>
<dbReference type="AlphaFoldDB" id="A0A380TYD1"/>
<accession>A0A380TYD1</accession>
<evidence type="ECO:0000313" key="1">
    <source>
        <dbReference type="EMBL" id="SUT93590.1"/>
    </source>
</evidence>
<dbReference type="EMBL" id="UFRQ01000003">
    <property type="protein sequence ID" value="SUT93590.1"/>
    <property type="molecule type" value="Genomic_DNA"/>
</dbReference>
<dbReference type="SUPFAM" id="SSF54786">
    <property type="entry name" value="YcfA/nrd intein domain"/>
    <property type="match status" value="1"/>
</dbReference>
<protein>
    <submittedName>
        <fullName evidence="1">Probable mRNA interferase HicA</fullName>
        <ecNumber evidence="1">3.1.-.-</ecNumber>
    </submittedName>
</protein>
<gene>
    <name evidence="1" type="primary">hicA</name>
    <name evidence="1" type="ORF">NCTC10801_01980</name>
</gene>
<reference evidence="1 2" key="1">
    <citation type="submission" date="2018-06" db="EMBL/GenBank/DDBJ databases">
        <authorList>
            <consortium name="Pathogen Informatics"/>
            <person name="Doyle S."/>
        </authorList>
    </citation>
    <scope>NUCLEOTIDE SEQUENCE [LARGE SCALE GENOMIC DNA]</scope>
    <source>
        <strain evidence="1 2">NCTC10801</strain>
    </source>
</reference>
<dbReference type="OrthoDB" id="6699594at2"/>
<dbReference type="EC" id="3.1.-.-" evidence="1"/>
<dbReference type="InterPro" id="IPR038570">
    <property type="entry name" value="HicA_sf"/>
</dbReference>
<name>A0A380TYD1_9PAST</name>
<organism evidence="1 2">
    <name type="scientific">[Actinobacillus] rossii</name>
    <dbReference type="NCBI Taxonomy" id="123820"/>
    <lineage>
        <taxon>Bacteria</taxon>
        <taxon>Pseudomonadati</taxon>
        <taxon>Pseudomonadota</taxon>
        <taxon>Gammaproteobacteria</taxon>
        <taxon>Pasteurellales</taxon>
        <taxon>Pasteurellaceae</taxon>
    </lineage>
</organism>
<proteinExistence type="predicted"/>
<evidence type="ECO:0000313" key="2">
    <source>
        <dbReference type="Proteomes" id="UP000254649"/>
    </source>
</evidence>
<dbReference type="Gene3D" id="3.30.920.30">
    <property type="entry name" value="Hypothetical protein"/>
    <property type="match status" value="1"/>
</dbReference>
<keyword evidence="2" id="KW-1185">Reference proteome</keyword>
<dbReference type="Proteomes" id="UP000254649">
    <property type="component" value="Unassembled WGS sequence"/>
</dbReference>